<organism evidence="8">
    <name type="scientific">Palaemon carinicauda</name>
    <name type="common">Ridgetail white prawn</name>
    <name type="synonym">Exopalaemon carinicauda</name>
    <dbReference type="NCBI Taxonomy" id="392227"/>
    <lineage>
        <taxon>Eukaryota</taxon>
        <taxon>Metazoa</taxon>
        <taxon>Ecdysozoa</taxon>
        <taxon>Arthropoda</taxon>
        <taxon>Crustacea</taxon>
        <taxon>Multicrustacea</taxon>
        <taxon>Malacostraca</taxon>
        <taxon>Eumalacostraca</taxon>
        <taxon>Eucarida</taxon>
        <taxon>Decapoda</taxon>
        <taxon>Pleocyemata</taxon>
        <taxon>Caridea</taxon>
        <taxon>Palaemonoidea</taxon>
        <taxon>Palaemonidae</taxon>
        <taxon>Palaemon</taxon>
    </lineage>
</organism>
<dbReference type="PANTHER" id="PTHR23301">
    <property type="entry name" value="CHITIN BINDING PERITROPHIN-A"/>
    <property type="match status" value="1"/>
</dbReference>
<dbReference type="EMBL" id="MF415524">
    <property type="protein sequence ID" value="ASP44149.1"/>
    <property type="molecule type" value="mRNA"/>
</dbReference>
<feature type="domain" description="Chitin-binding type-2" evidence="7">
    <location>
        <begin position="16"/>
        <end position="75"/>
    </location>
</feature>
<dbReference type="AlphaFoldDB" id="A0A6S4IR56"/>
<evidence type="ECO:0000256" key="1">
    <source>
        <dbReference type="ARBA" id="ARBA00022669"/>
    </source>
</evidence>
<keyword evidence="3" id="KW-0677">Repeat</keyword>
<sequence>MYKLALLFFVGVTTAQFNCPGDDGFYPDPRQCDKYYDCYRGSMTEKLCPDGLVFDYTLSPGVEQCNYPFIVECPEGSALQPAQPSGIECPRQNGYFEHEDPSNCEQYYECTGGVPVTRSCATGLVFDEFTGTCQWAHTGIRTGCGQRVEVLPDGFSCPNNTQVHTNGQELDHARYVKPDDCRFFYICYEGKYPREVGCPQGTVFNDANLICDAPENVPGCENYYPNEPLTGLRAAGLGL</sequence>
<dbReference type="Gene3D" id="2.170.140.10">
    <property type="entry name" value="Chitin binding domain"/>
    <property type="match status" value="3"/>
</dbReference>
<keyword evidence="2 6" id="KW-0732">Signal</keyword>
<dbReference type="PROSITE" id="PS50940">
    <property type="entry name" value="CHIT_BIND_II"/>
    <property type="match status" value="3"/>
</dbReference>
<evidence type="ECO:0000256" key="5">
    <source>
        <dbReference type="ARBA" id="ARBA00023180"/>
    </source>
</evidence>
<evidence type="ECO:0000256" key="6">
    <source>
        <dbReference type="SAM" id="SignalP"/>
    </source>
</evidence>
<dbReference type="InterPro" id="IPR002557">
    <property type="entry name" value="Chitin-bd_dom"/>
</dbReference>
<name>A0A6S4IR56_PALCI</name>
<evidence type="ECO:0000313" key="8">
    <source>
        <dbReference type="EMBL" id="ASP44149.1"/>
    </source>
</evidence>
<evidence type="ECO:0000259" key="7">
    <source>
        <dbReference type="PROSITE" id="PS50940"/>
    </source>
</evidence>
<dbReference type="Pfam" id="PF01607">
    <property type="entry name" value="CBM_14"/>
    <property type="match status" value="3"/>
</dbReference>
<feature type="chain" id="PRO_5027715409" evidence="6">
    <location>
        <begin position="16"/>
        <end position="239"/>
    </location>
</feature>
<evidence type="ECO:0000256" key="2">
    <source>
        <dbReference type="ARBA" id="ARBA00022729"/>
    </source>
</evidence>
<dbReference type="InterPro" id="IPR036508">
    <property type="entry name" value="Chitin-bd_dom_sf"/>
</dbReference>
<evidence type="ECO:0000256" key="4">
    <source>
        <dbReference type="ARBA" id="ARBA00023157"/>
    </source>
</evidence>
<feature type="signal peptide" evidence="6">
    <location>
        <begin position="1"/>
        <end position="15"/>
    </location>
</feature>
<keyword evidence="1" id="KW-0147">Chitin-binding</keyword>
<dbReference type="PANTHER" id="PTHR23301:SF107">
    <property type="entry name" value="LD20793P"/>
    <property type="match status" value="1"/>
</dbReference>
<dbReference type="GO" id="GO:0008061">
    <property type="term" value="F:chitin binding"/>
    <property type="evidence" value="ECO:0007669"/>
    <property type="project" value="UniProtKB-KW"/>
</dbReference>
<dbReference type="SUPFAM" id="SSF57625">
    <property type="entry name" value="Invertebrate chitin-binding proteins"/>
    <property type="match status" value="3"/>
</dbReference>
<keyword evidence="5" id="KW-0325">Glycoprotein</keyword>
<feature type="domain" description="Chitin-binding type-2" evidence="7">
    <location>
        <begin position="86"/>
        <end position="146"/>
    </location>
</feature>
<feature type="domain" description="Chitin-binding type-2" evidence="7">
    <location>
        <begin position="154"/>
        <end position="222"/>
    </location>
</feature>
<dbReference type="SMART" id="SM00494">
    <property type="entry name" value="ChtBD2"/>
    <property type="match status" value="3"/>
</dbReference>
<evidence type="ECO:0000256" key="3">
    <source>
        <dbReference type="ARBA" id="ARBA00022737"/>
    </source>
</evidence>
<proteinExistence type="evidence at transcript level"/>
<dbReference type="GO" id="GO:0005576">
    <property type="term" value="C:extracellular region"/>
    <property type="evidence" value="ECO:0007669"/>
    <property type="project" value="InterPro"/>
</dbReference>
<dbReference type="InterPro" id="IPR051940">
    <property type="entry name" value="Chitin_bind-dev_reg"/>
</dbReference>
<keyword evidence="4" id="KW-1015">Disulfide bond</keyword>
<reference evidence="8" key="1">
    <citation type="submission" date="2017-06" db="EMBL/GenBank/DDBJ databases">
        <authorList>
            <person name="Li S."/>
            <person name="Li F."/>
            <person name="Xiang J."/>
        </authorList>
    </citation>
    <scope>NUCLEOTIDE SEQUENCE</scope>
</reference>
<accession>A0A6S4IR56</accession>
<protein>
    <submittedName>
        <fullName evidence="8">Obstructor A2</fullName>
    </submittedName>
</protein>